<keyword evidence="5" id="KW-1185">Reference proteome</keyword>
<dbReference type="Pfam" id="PF26578">
    <property type="entry name" value="LLG1"/>
    <property type="match status" value="1"/>
</dbReference>
<organism evidence="4 5">
    <name type="scientific">Penstemon smallii</name>
    <dbReference type="NCBI Taxonomy" id="265156"/>
    <lineage>
        <taxon>Eukaryota</taxon>
        <taxon>Viridiplantae</taxon>
        <taxon>Streptophyta</taxon>
        <taxon>Embryophyta</taxon>
        <taxon>Tracheophyta</taxon>
        <taxon>Spermatophyta</taxon>
        <taxon>Magnoliopsida</taxon>
        <taxon>eudicotyledons</taxon>
        <taxon>Gunneridae</taxon>
        <taxon>Pentapetalae</taxon>
        <taxon>asterids</taxon>
        <taxon>lamiids</taxon>
        <taxon>Lamiales</taxon>
        <taxon>Plantaginaceae</taxon>
        <taxon>Cheloneae</taxon>
        <taxon>Penstemon</taxon>
    </lineage>
</organism>
<gene>
    <name evidence="4" type="ORF">ACJIZ3_007078</name>
</gene>
<evidence type="ECO:0000313" key="4">
    <source>
        <dbReference type="EMBL" id="KAL3821173.1"/>
    </source>
</evidence>
<reference evidence="4 5" key="1">
    <citation type="submission" date="2024-12" db="EMBL/GenBank/DDBJ databases">
        <title>The unique morphological basis and parallel evolutionary history of personate flowers in Penstemon.</title>
        <authorList>
            <person name="Depatie T.H."/>
            <person name="Wessinger C.A."/>
        </authorList>
    </citation>
    <scope>NUCLEOTIDE SEQUENCE [LARGE SCALE GENOMIC DNA]</scope>
    <source>
        <strain evidence="4">WTNN_2</strain>
        <tissue evidence="4">Leaf</tissue>
    </source>
</reference>
<keyword evidence="1" id="KW-1133">Transmembrane helix</keyword>
<protein>
    <recommendedName>
        <fullName evidence="3">GPI-anchored protein LLG1-like domain-containing protein</fullName>
    </recommendedName>
</protein>
<evidence type="ECO:0000313" key="5">
    <source>
        <dbReference type="Proteomes" id="UP001634393"/>
    </source>
</evidence>
<dbReference type="InterPro" id="IPR039307">
    <property type="entry name" value="LORELEI-like"/>
</dbReference>
<feature type="transmembrane region" description="Helical" evidence="1">
    <location>
        <begin position="147"/>
        <end position="170"/>
    </location>
</feature>
<feature type="signal peptide" evidence="2">
    <location>
        <begin position="1"/>
        <end position="24"/>
    </location>
</feature>
<dbReference type="Proteomes" id="UP001634393">
    <property type="component" value="Unassembled WGS sequence"/>
</dbReference>
<keyword evidence="2" id="KW-0732">Signal</keyword>
<dbReference type="AlphaFoldDB" id="A0ABD3SA07"/>
<dbReference type="PANTHER" id="PTHR31533">
    <property type="entry name" value="GPI-ANCHORED PROTEIN LLG1-RELATED-RELATED"/>
    <property type="match status" value="1"/>
</dbReference>
<keyword evidence="1" id="KW-0812">Transmembrane</keyword>
<feature type="chain" id="PRO_5044858359" description="GPI-anchored protein LLG1-like domain-containing protein" evidence="2">
    <location>
        <begin position="25"/>
        <end position="173"/>
    </location>
</feature>
<dbReference type="EMBL" id="JBJXBP010000007">
    <property type="protein sequence ID" value="KAL3821173.1"/>
    <property type="molecule type" value="Genomic_DNA"/>
</dbReference>
<comment type="caution">
    <text evidence="4">The sequence shown here is derived from an EMBL/GenBank/DDBJ whole genome shotgun (WGS) entry which is preliminary data.</text>
</comment>
<proteinExistence type="predicted"/>
<keyword evidence="1" id="KW-0472">Membrane</keyword>
<name>A0ABD3SA07_9LAMI</name>
<evidence type="ECO:0000256" key="2">
    <source>
        <dbReference type="SAM" id="SignalP"/>
    </source>
</evidence>
<accession>A0ABD3SA07</accession>
<feature type="domain" description="GPI-anchored protein LLG1-like" evidence="3">
    <location>
        <begin position="52"/>
        <end position="128"/>
    </location>
</feature>
<dbReference type="InterPro" id="IPR058888">
    <property type="entry name" value="LLG1-like"/>
</dbReference>
<evidence type="ECO:0000256" key="1">
    <source>
        <dbReference type="SAM" id="Phobius"/>
    </source>
</evidence>
<sequence>MGLCQIKFGLILVVCISLFTSLSASTFISDDIFGSSVLSERRLLQAKKPCPVNFEFQNYTIITSQCKGPQYAPKLCCSALKDFACPFAEDINDLSNDCASTMFSYINLYGKYPPGLFASECREGKEGLECPALPPSQSERLSNNTNVGHIMICKLLSVLMFVMASIALLLQFI</sequence>
<evidence type="ECO:0000259" key="3">
    <source>
        <dbReference type="Pfam" id="PF26578"/>
    </source>
</evidence>
<dbReference type="PANTHER" id="PTHR31533:SF35">
    <property type="entry name" value="GPI-ANCHORED PROTEIN LLG2-RELATED"/>
    <property type="match status" value="1"/>
</dbReference>